<organism evidence="1 2">
    <name type="scientific">Escherichia coli</name>
    <dbReference type="NCBI Taxonomy" id="562"/>
    <lineage>
        <taxon>Bacteria</taxon>
        <taxon>Pseudomonadati</taxon>
        <taxon>Pseudomonadota</taxon>
        <taxon>Gammaproteobacteria</taxon>
        <taxon>Enterobacterales</taxon>
        <taxon>Enterobacteriaceae</taxon>
        <taxon>Escherichia</taxon>
    </lineage>
</organism>
<reference evidence="1 2" key="1">
    <citation type="submission" date="2017-01" db="EMBL/GenBank/DDBJ databases">
        <title>Draft genome sequence of an E. coli strain isolated from human, in Amazon, Brazil.</title>
        <authorList>
            <person name="Moura Q."/>
            <person name="Fernandes M.R."/>
            <person name="Cerdeira L."/>
            <person name="Vianello M."/>
            <person name="Souza T.A."/>
            <person name="Ienne S."/>
            <person name="Lincopan N."/>
        </authorList>
    </citation>
    <scope>NUCLEOTIDE SEQUENCE [LARGE SCALE GENOMIC DNA]</scope>
    <source>
        <strain evidence="1 2">ICBEcBL-II-13</strain>
    </source>
</reference>
<comment type="caution">
    <text evidence="1">The sequence shown here is derived from an EMBL/GenBank/DDBJ whole genome shotgun (WGS) entry which is preliminary data.</text>
</comment>
<dbReference type="RefSeq" id="WP_076794999.1">
    <property type="nucleotide sequence ID" value="NZ_CAMPRF010000164.1"/>
</dbReference>
<gene>
    <name evidence="1" type="ORF">BXT93_07160</name>
</gene>
<dbReference type="Proteomes" id="UP000188967">
    <property type="component" value="Unassembled WGS sequence"/>
</dbReference>
<protein>
    <submittedName>
        <fullName evidence="1">Uncharacterized protein</fullName>
    </submittedName>
</protein>
<evidence type="ECO:0000313" key="2">
    <source>
        <dbReference type="Proteomes" id="UP000188967"/>
    </source>
</evidence>
<evidence type="ECO:0000313" key="1">
    <source>
        <dbReference type="EMBL" id="ONG35643.1"/>
    </source>
</evidence>
<dbReference type="EMBL" id="MTPS01000099">
    <property type="protein sequence ID" value="ONG35643.1"/>
    <property type="molecule type" value="Genomic_DNA"/>
</dbReference>
<dbReference type="AlphaFoldDB" id="A0A1V2GI68"/>
<sequence>MFKDDDFSNIKLPRYSSTSGNSIDINCDIRGIGSDILFTASKTDSTLYGKNLYGRAVAGEFGDVAEYVAPIIIESGE</sequence>
<proteinExistence type="predicted"/>
<name>A0A1V2GI68_ECOLX</name>
<accession>A0A1V2GI68</accession>